<name>A0ACC1JDS1_9FUNG</name>
<dbReference type="EMBL" id="JANBPW010000709">
    <property type="protein sequence ID" value="KAJ1948522.1"/>
    <property type="molecule type" value="Genomic_DNA"/>
</dbReference>
<gene>
    <name evidence="1" type="primary">VPS24</name>
    <name evidence="1" type="ORF">FBU59_001554</name>
</gene>
<evidence type="ECO:0000313" key="2">
    <source>
        <dbReference type="Proteomes" id="UP001150603"/>
    </source>
</evidence>
<sequence>MFKLFSKQPTPEEMVRKWRASIRAQERALDRQTRNIQLEEQKVTRTIKQLAKKNDPASCRSLAKELVRSRRQRDRIVTSKAQLNSIVLELQRQVAVLKVAGSLQKSTQVMKSVNSLMRVPQLQMTLMEMSKEMMKAGIIEEMTEDALESLDDPEVEEEAEEEVENILAEVTEGVLGKVKSEVPKNGALVIETGDELRQEEEELDLDDMRARLSALRS</sequence>
<keyword evidence="2" id="KW-1185">Reference proteome</keyword>
<dbReference type="Proteomes" id="UP001150603">
    <property type="component" value="Unassembled WGS sequence"/>
</dbReference>
<reference evidence="1" key="1">
    <citation type="submission" date="2022-07" db="EMBL/GenBank/DDBJ databases">
        <title>Phylogenomic reconstructions and comparative analyses of Kickxellomycotina fungi.</title>
        <authorList>
            <person name="Reynolds N.K."/>
            <person name="Stajich J.E."/>
            <person name="Barry K."/>
            <person name="Grigoriev I.V."/>
            <person name="Crous P."/>
            <person name="Smith M.E."/>
        </authorList>
    </citation>
    <scope>NUCLEOTIDE SEQUENCE</scope>
    <source>
        <strain evidence="1">NRRL 5244</strain>
    </source>
</reference>
<organism evidence="1 2">
    <name type="scientific">Linderina macrospora</name>
    <dbReference type="NCBI Taxonomy" id="4868"/>
    <lineage>
        <taxon>Eukaryota</taxon>
        <taxon>Fungi</taxon>
        <taxon>Fungi incertae sedis</taxon>
        <taxon>Zoopagomycota</taxon>
        <taxon>Kickxellomycotina</taxon>
        <taxon>Kickxellomycetes</taxon>
        <taxon>Kickxellales</taxon>
        <taxon>Kickxellaceae</taxon>
        <taxon>Linderina</taxon>
    </lineage>
</organism>
<proteinExistence type="predicted"/>
<protein>
    <submittedName>
        <fullName evidence="1">Vacuolar protein-sorting-associated protein 24</fullName>
    </submittedName>
</protein>
<comment type="caution">
    <text evidence="1">The sequence shown here is derived from an EMBL/GenBank/DDBJ whole genome shotgun (WGS) entry which is preliminary data.</text>
</comment>
<evidence type="ECO:0000313" key="1">
    <source>
        <dbReference type="EMBL" id="KAJ1948522.1"/>
    </source>
</evidence>
<accession>A0ACC1JDS1</accession>